<gene>
    <name evidence="2" type="ORF">DCF19_10660</name>
</gene>
<accession>A0A2W4W9N6</accession>
<keyword evidence="1" id="KW-1133">Transmembrane helix</keyword>
<keyword evidence="1" id="KW-0812">Transmembrane</keyword>
<name>A0A2W4W9N6_9CYAN</name>
<evidence type="ECO:0000256" key="1">
    <source>
        <dbReference type="SAM" id="Phobius"/>
    </source>
</evidence>
<evidence type="ECO:0000313" key="3">
    <source>
        <dbReference type="Proteomes" id="UP000249467"/>
    </source>
</evidence>
<reference evidence="2 3" key="1">
    <citation type="submission" date="2018-04" db="EMBL/GenBank/DDBJ databases">
        <authorList>
            <person name="Go L.Y."/>
            <person name="Mitchell J.A."/>
        </authorList>
    </citation>
    <scope>NUCLEOTIDE SEQUENCE [LARGE SCALE GENOMIC DNA]</scope>
    <source>
        <strain evidence="2">ULC066bin1</strain>
    </source>
</reference>
<organism evidence="2 3">
    <name type="scientific">Pseudanabaena frigida</name>
    <dbReference type="NCBI Taxonomy" id="945775"/>
    <lineage>
        <taxon>Bacteria</taxon>
        <taxon>Bacillati</taxon>
        <taxon>Cyanobacteriota</taxon>
        <taxon>Cyanophyceae</taxon>
        <taxon>Pseudanabaenales</taxon>
        <taxon>Pseudanabaenaceae</taxon>
        <taxon>Pseudanabaena</taxon>
    </lineage>
</organism>
<dbReference type="Proteomes" id="UP000249467">
    <property type="component" value="Unassembled WGS sequence"/>
</dbReference>
<reference evidence="2 3" key="2">
    <citation type="submission" date="2018-06" db="EMBL/GenBank/DDBJ databases">
        <title>Metagenomic assembly of (sub)arctic Cyanobacteria and their associated microbiome from non-axenic cultures.</title>
        <authorList>
            <person name="Baurain D."/>
        </authorList>
    </citation>
    <scope>NUCLEOTIDE SEQUENCE [LARGE SCALE GENOMIC DNA]</scope>
    <source>
        <strain evidence="2">ULC066bin1</strain>
    </source>
</reference>
<comment type="caution">
    <text evidence="2">The sequence shown here is derived from an EMBL/GenBank/DDBJ whole genome shotgun (WGS) entry which is preliminary data.</text>
</comment>
<feature type="transmembrane region" description="Helical" evidence="1">
    <location>
        <begin position="281"/>
        <end position="303"/>
    </location>
</feature>
<proteinExistence type="predicted"/>
<protein>
    <submittedName>
        <fullName evidence="2">Uncharacterized protein</fullName>
    </submittedName>
</protein>
<dbReference type="EMBL" id="QBML01000012">
    <property type="protein sequence ID" value="PZO41182.1"/>
    <property type="molecule type" value="Genomic_DNA"/>
</dbReference>
<evidence type="ECO:0000313" key="2">
    <source>
        <dbReference type="EMBL" id="PZO41182.1"/>
    </source>
</evidence>
<sequence length="531" mass="60017">MRSKRKDEDLKMDEASIVSALQEDLQNYKVKTQIRRKESQLHVLITREEGDELNYGSLYDIVKRRIDKLPIEGADSLIVYGRLSGAKHPEWQKSADIKPPLPLIELDLDELEDFGGIGEIGNLTFSDTGDETEIQVDHLEPDIPDELHNFANSIENDLRTASLANRNKANGNNIAEDFDLGDLNLGEFKLDKLNQDTFELDDITPENFELNNQDRRLAAKNAWMEEDLSIEQDQTTIAMPMPLPPPPPLPPTRRSTNKVVVEEIETIAEPKKTAYPSQKSILLSGIFAAIAIAALGVCGWLVWDRSVQQKYLENARNLDNQTLNPKTITKLDVLAEMRNQLQTVISQLEEIPDRPTSLYEDAQGELAGLRPKLEEFDRKINTEQSSNKKLEFAKNSTLEAAKLVQNPPHKSTIWKSAQEKRQQALKILAEIPTDSLLYGDAQKLLKGYRSELIQITKWVEIQQRAESSASNVSPNVVNQLKQLKAKVPEKTQFLPQCKAILQLQVSNSEAQRVGLPVVTLTEYLCAYFWDS</sequence>
<keyword evidence="1" id="KW-0472">Membrane</keyword>
<dbReference type="AlphaFoldDB" id="A0A2W4W9N6"/>